<evidence type="ECO:0000256" key="1">
    <source>
        <dbReference type="SAM" id="MobiDB-lite"/>
    </source>
</evidence>
<reference evidence="2 3" key="1">
    <citation type="submission" date="2020-02" db="EMBL/GenBank/DDBJ databases">
        <authorList>
            <person name="Ferguson B K."/>
        </authorList>
    </citation>
    <scope>NUCLEOTIDE SEQUENCE [LARGE SCALE GENOMIC DNA]</scope>
</reference>
<keyword evidence="3" id="KW-1185">Reference proteome</keyword>
<dbReference type="EMBL" id="CADCXU010029815">
    <property type="protein sequence ID" value="CAB0015973.1"/>
    <property type="molecule type" value="Genomic_DNA"/>
</dbReference>
<proteinExistence type="predicted"/>
<feature type="compositionally biased region" description="Basic residues" evidence="1">
    <location>
        <begin position="34"/>
        <end position="52"/>
    </location>
</feature>
<feature type="region of interest" description="Disordered" evidence="1">
    <location>
        <begin position="28"/>
        <end position="53"/>
    </location>
</feature>
<gene>
    <name evidence="2" type="ORF">NTEN_LOCUS20307</name>
</gene>
<dbReference type="Proteomes" id="UP000479000">
    <property type="component" value="Unassembled WGS sequence"/>
</dbReference>
<feature type="non-terminal residue" evidence="2">
    <location>
        <position position="1"/>
    </location>
</feature>
<evidence type="ECO:0000313" key="2">
    <source>
        <dbReference type="EMBL" id="CAB0015973.1"/>
    </source>
</evidence>
<evidence type="ECO:0000313" key="3">
    <source>
        <dbReference type="Proteomes" id="UP000479000"/>
    </source>
</evidence>
<protein>
    <submittedName>
        <fullName evidence="2">Uncharacterized protein</fullName>
    </submittedName>
</protein>
<accession>A0A6H5HH36</accession>
<organism evidence="2 3">
    <name type="scientific">Nesidiocoris tenuis</name>
    <dbReference type="NCBI Taxonomy" id="355587"/>
    <lineage>
        <taxon>Eukaryota</taxon>
        <taxon>Metazoa</taxon>
        <taxon>Ecdysozoa</taxon>
        <taxon>Arthropoda</taxon>
        <taxon>Hexapoda</taxon>
        <taxon>Insecta</taxon>
        <taxon>Pterygota</taxon>
        <taxon>Neoptera</taxon>
        <taxon>Paraneoptera</taxon>
        <taxon>Hemiptera</taxon>
        <taxon>Heteroptera</taxon>
        <taxon>Panheteroptera</taxon>
        <taxon>Cimicomorpha</taxon>
        <taxon>Miridae</taxon>
        <taxon>Dicyphina</taxon>
        <taxon>Nesidiocoris</taxon>
    </lineage>
</organism>
<dbReference type="AlphaFoldDB" id="A0A6H5HH36"/>
<name>A0A6H5HH36_9HEMI</name>
<sequence length="72" mass="7964">SSAKSSGVVLAGATRRRFHCEELGPRAAITPARSSRRSLRRRPGTRGRRSCGKNRVCALERDETPVELMRGE</sequence>